<dbReference type="AlphaFoldDB" id="A0A0B0MZV5"/>
<dbReference type="Proteomes" id="UP000032142">
    <property type="component" value="Unassembled WGS sequence"/>
</dbReference>
<dbReference type="GO" id="GO:0000428">
    <property type="term" value="C:DNA-directed RNA polymerase complex"/>
    <property type="evidence" value="ECO:0007669"/>
    <property type="project" value="UniProtKB-KW"/>
</dbReference>
<comment type="caution">
    <text evidence="2">The sequence shown here is derived from an EMBL/GenBank/DDBJ whole genome shotgun (WGS) entry which is preliminary data.</text>
</comment>
<feature type="region of interest" description="Disordered" evidence="1">
    <location>
        <begin position="359"/>
        <end position="393"/>
    </location>
</feature>
<evidence type="ECO:0000313" key="2">
    <source>
        <dbReference type="EMBL" id="KHG05872.1"/>
    </source>
</evidence>
<dbReference type="EMBL" id="JRRC01439162">
    <property type="protein sequence ID" value="KHG05872.1"/>
    <property type="molecule type" value="Genomic_DNA"/>
</dbReference>
<keyword evidence="3" id="KW-1185">Reference proteome</keyword>
<keyword evidence="2" id="KW-0240">DNA-directed RNA polymerase</keyword>
<feature type="region of interest" description="Disordered" evidence="1">
    <location>
        <begin position="299"/>
        <end position="320"/>
    </location>
</feature>
<dbReference type="PANTHER" id="PTHR31579">
    <property type="entry name" value="OS03G0796600 PROTEIN"/>
    <property type="match status" value="1"/>
</dbReference>
<sequence>MPFPMKIQPIDFNTLEEAALPRSETVKPLVKSRFKRLFERPFPSVLRNSTTDKIGTIAADELPLSKEYAGEFEPSSVCLAKMVQNFIEENNEKQQSCAVRCSRNRCNCFNRNCSDSSEDDMDSFFGDSNLNSPAEASEILKNLICPMTVSEKILLADTAKIVEKNKICKSKDDFCRKMVTDGLLTLGYDASICKSCWEKSPSCPAAGEYEYIDVIIEGERMLIDIDFRSEFELARSTKTYKSILQMLPFIFVGKADRLQKIIVTVSEAVKQCLKKKGMHIPPWRKAEYIKAKWLSPYNRITPSPSPSPSPSPTPTSTSITGTLKEFELDPKAKKQCQPLFELNPEGKNSVDDADLGEPIFALSESSEEERNEKNVKKEERKPPQINPRSSQIGVKIVAGVEPKQRGKGAEELNFITMEAASCSLELCEMPI</sequence>
<name>A0A0B0MZV5_GOSAR</name>
<dbReference type="PANTHER" id="PTHR31579:SF14">
    <property type="entry name" value="RNA POLYMERASE SUBUNIT BETA-BETA PROTEIN, PUTATIVE (DUF506)-RELATED"/>
    <property type="match status" value="1"/>
</dbReference>
<keyword evidence="2" id="KW-0804">Transcription</keyword>
<protein>
    <submittedName>
        <fullName evidence="2">Bifunctional DNA-directed RNA polymerase subunit beta-beta</fullName>
    </submittedName>
</protein>
<feature type="compositionally biased region" description="Pro residues" evidence="1">
    <location>
        <begin position="303"/>
        <end position="313"/>
    </location>
</feature>
<gene>
    <name evidence="2" type="ORF">F383_31783</name>
</gene>
<dbReference type="NCBIfam" id="TIGR01615">
    <property type="entry name" value="A_thal_3542"/>
    <property type="match status" value="1"/>
</dbReference>
<reference evidence="3" key="1">
    <citation type="submission" date="2014-09" db="EMBL/GenBank/DDBJ databases">
        <authorList>
            <person name="Mudge J."/>
            <person name="Ramaraj T."/>
            <person name="Lindquist I.E."/>
            <person name="Bharti A.K."/>
            <person name="Sundararajan A."/>
            <person name="Cameron C.T."/>
            <person name="Woodward J.E."/>
            <person name="May G.D."/>
            <person name="Brubaker C."/>
            <person name="Broadhvest J."/>
            <person name="Wilkins T.A."/>
        </authorList>
    </citation>
    <scope>NUCLEOTIDE SEQUENCE</scope>
    <source>
        <strain evidence="3">cv. AKA8401</strain>
    </source>
</reference>
<evidence type="ECO:0000313" key="3">
    <source>
        <dbReference type="Proteomes" id="UP000032142"/>
    </source>
</evidence>
<evidence type="ECO:0000256" key="1">
    <source>
        <dbReference type="SAM" id="MobiDB-lite"/>
    </source>
</evidence>
<proteinExistence type="predicted"/>
<feature type="compositionally biased region" description="Basic and acidic residues" evidence="1">
    <location>
        <begin position="368"/>
        <end position="382"/>
    </location>
</feature>
<dbReference type="InterPro" id="IPR006502">
    <property type="entry name" value="PDDEXK-like"/>
</dbReference>
<accession>A0A0B0MZV5</accession>
<organism evidence="2 3">
    <name type="scientific">Gossypium arboreum</name>
    <name type="common">Tree cotton</name>
    <name type="synonym">Gossypium nanking</name>
    <dbReference type="NCBI Taxonomy" id="29729"/>
    <lineage>
        <taxon>Eukaryota</taxon>
        <taxon>Viridiplantae</taxon>
        <taxon>Streptophyta</taxon>
        <taxon>Embryophyta</taxon>
        <taxon>Tracheophyta</taxon>
        <taxon>Spermatophyta</taxon>
        <taxon>Magnoliopsida</taxon>
        <taxon>eudicotyledons</taxon>
        <taxon>Gunneridae</taxon>
        <taxon>Pentapetalae</taxon>
        <taxon>rosids</taxon>
        <taxon>malvids</taxon>
        <taxon>Malvales</taxon>
        <taxon>Malvaceae</taxon>
        <taxon>Malvoideae</taxon>
        <taxon>Gossypium</taxon>
    </lineage>
</organism>
<dbReference type="Pfam" id="PF04720">
    <property type="entry name" value="PDDEXK_6"/>
    <property type="match status" value="1"/>
</dbReference>